<dbReference type="InterPro" id="IPR003148">
    <property type="entry name" value="RCK_N"/>
</dbReference>
<dbReference type="GO" id="GO:0016020">
    <property type="term" value="C:membrane"/>
    <property type="evidence" value="ECO:0007669"/>
    <property type="project" value="UniProtKB-SubCell"/>
</dbReference>
<keyword evidence="6 7" id="KW-0472">Membrane</keyword>
<evidence type="ECO:0000256" key="4">
    <source>
        <dbReference type="ARBA" id="ARBA00022692"/>
    </source>
</evidence>
<feature type="domain" description="RCK N-terminal" evidence="9">
    <location>
        <begin position="420"/>
        <end position="532"/>
    </location>
</feature>
<dbReference type="Pfam" id="PF02254">
    <property type="entry name" value="TrkA_N"/>
    <property type="match status" value="1"/>
</dbReference>
<evidence type="ECO:0000259" key="8">
    <source>
        <dbReference type="Pfam" id="PF00999"/>
    </source>
</evidence>
<feature type="transmembrane region" description="Helical" evidence="7">
    <location>
        <begin position="86"/>
        <end position="108"/>
    </location>
</feature>
<sequence length="571" mass="61741">MHIDILGQIGIAIVAATLFAIAAKHLRQPVVLGYMAAGVVIGPTEGFGWISTHDIEPISELGLILLLFMIGLEIDLKKLRQAGVPVVAAGIGQFLICVALGLGLAPLIGFHSGGATYSPIYYAVAVALSSTMIVVKLLYDKFELDSLPGRITLGVLVFQDIWAILFLAVQPNLAHPTALVLALSLAKGVGLIACALLMSRFVLPVVFRSIAKLPEVMLIGALAWCFGVSMLASWLGLSREMGALIAGVSISTFPYNLDVIAKAISLRDFFITLFFVTLGAQIPRPTGEMLLLALATALFLTASRFLSITPILWSLKLGNRASFIPALNLSQLSEFSLVICSLGVGLGHIPESLLSLMVVTLVITSLTSTYGILFNHEIFERVNPLLVRLGMRDLSHEGEEAHEVPARPIVLLGFSLDASSLLHELLLKDAGLAGKLAVVDFNPDVKKELDRRGIANVYGDIGHSDTLHHANIADARVLVSTIPDPFLKGTSNLRLLRQLQRLAPDALKIVTAHRLPVAEELYAEGASFVYVPRLMSVRELRDVVLTALHRDLEDERREAKEELLTRAEVLP</sequence>
<evidence type="ECO:0000256" key="7">
    <source>
        <dbReference type="SAM" id="Phobius"/>
    </source>
</evidence>
<feature type="transmembrane region" description="Helical" evidence="7">
    <location>
        <begin position="151"/>
        <end position="169"/>
    </location>
</feature>
<feature type="transmembrane region" description="Helical" evidence="7">
    <location>
        <begin position="30"/>
        <end position="51"/>
    </location>
</feature>
<feature type="transmembrane region" description="Helical" evidence="7">
    <location>
        <begin position="327"/>
        <end position="347"/>
    </location>
</feature>
<keyword evidence="3" id="KW-0813">Transport</keyword>
<evidence type="ECO:0000256" key="3">
    <source>
        <dbReference type="ARBA" id="ARBA00022448"/>
    </source>
</evidence>
<dbReference type="PANTHER" id="PTHR42751">
    <property type="entry name" value="SODIUM/HYDROGEN EXCHANGER FAMILY/TRKA DOMAIN PROTEIN"/>
    <property type="match status" value="1"/>
</dbReference>
<dbReference type="Pfam" id="PF00999">
    <property type="entry name" value="Na_H_Exchanger"/>
    <property type="match status" value="1"/>
</dbReference>
<evidence type="ECO:0000313" key="10">
    <source>
        <dbReference type="EMBL" id="MBI2677162.1"/>
    </source>
</evidence>
<organism evidence="10 11">
    <name type="scientific">Candidatus Korobacter versatilis</name>
    <dbReference type="NCBI Taxonomy" id="658062"/>
    <lineage>
        <taxon>Bacteria</taxon>
        <taxon>Pseudomonadati</taxon>
        <taxon>Acidobacteriota</taxon>
        <taxon>Terriglobia</taxon>
        <taxon>Terriglobales</taxon>
        <taxon>Candidatus Korobacteraceae</taxon>
        <taxon>Candidatus Korobacter</taxon>
    </lineage>
</organism>
<dbReference type="GO" id="GO:0015297">
    <property type="term" value="F:antiporter activity"/>
    <property type="evidence" value="ECO:0007669"/>
    <property type="project" value="InterPro"/>
</dbReference>
<protein>
    <submittedName>
        <fullName evidence="10">Cation:proton antiporter</fullName>
    </submittedName>
</protein>
<evidence type="ECO:0000259" key="9">
    <source>
        <dbReference type="Pfam" id="PF02254"/>
    </source>
</evidence>
<feature type="transmembrane region" description="Helical" evidence="7">
    <location>
        <begin position="264"/>
        <end position="283"/>
    </location>
</feature>
<accession>A0A932A5X7</accession>
<feature type="transmembrane region" description="Helical" evidence="7">
    <location>
        <begin position="353"/>
        <end position="373"/>
    </location>
</feature>
<keyword evidence="4 7" id="KW-0812">Transmembrane</keyword>
<dbReference type="EMBL" id="JACPNR010000001">
    <property type="protein sequence ID" value="MBI2677162.1"/>
    <property type="molecule type" value="Genomic_DNA"/>
</dbReference>
<proteinExistence type="inferred from homology"/>
<reference evidence="10" key="1">
    <citation type="submission" date="2020-07" db="EMBL/GenBank/DDBJ databases">
        <title>Huge and variable diversity of episymbiotic CPR bacteria and DPANN archaea in groundwater ecosystems.</title>
        <authorList>
            <person name="He C.Y."/>
            <person name="Keren R."/>
            <person name="Whittaker M."/>
            <person name="Farag I.F."/>
            <person name="Doudna J."/>
            <person name="Cate J.H.D."/>
            <person name="Banfield J.F."/>
        </authorList>
    </citation>
    <scope>NUCLEOTIDE SEQUENCE</scope>
    <source>
        <strain evidence="10">NC_groundwater_580_Pr5_B-0.1um_64_19</strain>
    </source>
</reference>
<comment type="caution">
    <text evidence="10">The sequence shown here is derived from an EMBL/GenBank/DDBJ whole genome shotgun (WGS) entry which is preliminary data.</text>
</comment>
<dbReference type="PANTHER" id="PTHR42751:SF3">
    <property type="entry name" value="SODIUM_GLUTAMATE SYMPORTER"/>
    <property type="match status" value="1"/>
</dbReference>
<dbReference type="Gene3D" id="1.20.1530.20">
    <property type="match status" value="1"/>
</dbReference>
<dbReference type="InterPro" id="IPR038770">
    <property type="entry name" value="Na+/solute_symporter_sf"/>
</dbReference>
<feature type="transmembrane region" description="Helical" evidence="7">
    <location>
        <begin position="181"/>
        <end position="203"/>
    </location>
</feature>
<feature type="transmembrane region" description="Helical" evidence="7">
    <location>
        <begin position="120"/>
        <end position="139"/>
    </location>
</feature>
<evidence type="ECO:0000256" key="5">
    <source>
        <dbReference type="ARBA" id="ARBA00022989"/>
    </source>
</evidence>
<name>A0A932A5X7_9BACT</name>
<dbReference type="AlphaFoldDB" id="A0A932A5X7"/>
<dbReference type="InterPro" id="IPR006153">
    <property type="entry name" value="Cation/H_exchanger_TM"/>
</dbReference>
<evidence type="ECO:0000256" key="2">
    <source>
        <dbReference type="ARBA" id="ARBA00005551"/>
    </source>
</evidence>
<feature type="transmembrane region" description="Helical" evidence="7">
    <location>
        <begin position="6"/>
        <end position="23"/>
    </location>
</feature>
<feature type="transmembrane region" description="Helical" evidence="7">
    <location>
        <begin position="289"/>
        <end position="315"/>
    </location>
</feature>
<evidence type="ECO:0000256" key="1">
    <source>
        <dbReference type="ARBA" id="ARBA00004141"/>
    </source>
</evidence>
<gene>
    <name evidence="10" type="ORF">HYX28_00090</name>
</gene>
<comment type="similarity">
    <text evidence="2">Belongs to the monovalent cation:proton antiporter 2 (CPA2) transporter (TC 2.A.37) family.</text>
</comment>
<feature type="domain" description="Cation/H+ exchanger transmembrane" evidence="8">
    <location>
        <begin position="14"/>
        <end position="367"/>
    </location>
</feature>
<feature type="transmembrane region" description="Helical" evidence="7">
    <location>
        <begin position="57"/>
        <end position="74"/>
    </location>
</feature>
<keyword evidence="5 7" id="KW-1133">Transmembrane helix</keyword>
<dbReference type="GO" id="GO:0006813">
    <property type="term" value="P:potassium ion transport"/>
    <property type="evidence" value="ECO:0007669"/>
    <property type="project" value="InterPro"/>
</dbReference>
<dbReference type="GO" id="GO:1902600">
    <property type="term" value="P:proton transmembrane transport"/>
    <property type="evidence" value="ECO:0007669"/>
    <property type="project" value="InterPro"/>
</dbReference>
<dbReference type="InterPro" id="IPR036291">
    <property type="entry name" value="NAD(P)-bd_dom_sf"/>
</dbReference>
<feature type="transmembrane region" description="Helical" evidence="7">
    <location>
        <begin position="215"/>
        <end position="235"/>
    </location>
</feature>
<dbReference type="SUPFAM" id="SSF51735">
    <property type="entry name" value="NAD(P)-binding Rossmann-fold domains"/>
    <property type="match status" value="1"/>
</dbReference>
<evidence type="ECO:0000313" key="11">
    <source>
        <dbReference type="Proteomes" id="UP000779809"/>
    </source>
</evidence>
<dbReference type="Gene3D" id="3.40.50.720">
    <property type="entry name" value="NAD(P)-binding Rossmann-like Domain"/>
    <property type="match status" value="1"/>
</dbReference>
<dbReference type="Proteomes" id="UP000779809">
    <property type="component" value="Unassembled WGS sequence"/>
</dbReference>
<evidence type="ECO:0000256" key="6">
    <source>
        <dbReference type="ARBA" id="ARBA00023136"/>
    </source>
</evidence>
<comment type="subcellular location">
    <subcellularLocation>
        <location evidence="1">Membrane</location>
        <topology evidence="1">Multi-pass membrane protein</topology>
    </subcellularLocation>
</comment>